<keyword evidence="10" id="KW-0732">Signal</keyword>
<feature type="chain" id="PRO_5020335348" description="Catalase-related peroxidase" evidence="10">
    <location>
        <begin position="23"/>
        <end position="323"/>
    </location>
</feature>
<reference evidence="12 13" key="1">
    <citation type="journal article" date="2014" name="Genome Announc.">
        <title>Draft genome sequences of eight enterohepatic helicobacter species isolated from both laboratory and wild rodents.</title>
        <authorList>
            <person name="Sheh A."/>
            <person name="Shen Z."/>
            <person name="Fox J.G."/>
        </authorList>
    </citation>
    <scope>NUCLEOTIDE SEQUENCE [LARGE SCALE GENOMIC DNA]</scope>
    <source>
        <strain evidence="12 13">MIT-03-7007</strain>
    </source>
</reference>
<keyword evidence="6 7" id="KW-0408">Iron</keyword>
<evidence type="ECO:0000256" key="7">
    <source>
        <dbReference type="PIRNR" id="PIRNR000296"/>
    </source>
</evidence>
<dbReference type="EC" id="1.11.1.-" evidence="7"/>
<dbReference type="GO" id="GO:0042542">
    <property type="term" value="P:response to hydrogen peroxide"/>
    <property type="evidence" value="ECO:0007669"/>
    <property type="project" value="TreeGrafter"/>
</dbReference>
<dbReference type="GO" id="GO:0042744">
    <property type="term" value="P:hydrogen peroxide catabolic process"/>
    <property type="evidence" value="ECO:0007669"/>
    <property type="project" value="TreeGrafter"/>
</dbReference>
<feature type="domain" description="Catalase core" evidence="11">
    <location>
        <begin position="52"/>
        <end position="316"/>
    </location>
</feature>
<dbReference type="GO" id="GO:0046872">
    <property type="term" value="F:metal ion binding"/>
    <property type="evidence" value="ECO:0007669"/>
    <property type="project" value="UniProtKB-KW"/>
</dbReference>
<gene>
    <name evidence="12" type="ORF">LS72_007300</name>
</gene>
<organism evidence="12 13">
    <name type="scientific">Helicobacter apodemus</name>
    <dbReference type="NCBI Taxonomy" id="135569"/>
    <lineage>
        <taxon>Bacteria</taxon>
        <taxon>Pseudomonadati</taxon>
        <taxon>Campylobacterota</taxon>
        <taxon>Epsilonproteobacteria</taxon>
        <taxon>Campylobacterales</taxon>
        <taxon>Helicobacteraceae</taxon>
        <taxon>Helicobacter</taxon>
    </lineage>
</organism>
<dbReference type="Proteomes" id="UP000029920">
    <property type="component" value="Unassembled WGS sequence"/>
</dbReference>
<comment type="function">
    <text evidence="7">Has an organic peroxide-dependent peroxidase activity.</text>
</comment>
<dbReference type="AlphaFoldDB" id="A0A4U8UDV2"/>
<protein>
    <recommendedName>
        <fullName evidence="7">Catalase-related peroxidase</fullName>
        <ecNumber evidence="7">1.11.1.-</ecNumber>
    </recommendedName>
</protein>
<proteinExistence type="inferred from homology"/>
<dbReference type="PIRSF" id="PIRSF000296">
    <property type="entry name" value="SrpA"/>
    <property type="match status" value="1"/>
</dbReference>
<dbReference type="PANTHER" id="PTHR11465:SF9">
    <property type="entry name" value="CATALASE"/>
    <property type="match status" value="1"/>
</dbReference>
<dbReference type="InterPro" id="IPR011614">
    <property type="entry name" value="Catalase_core"/>
</dbReference>
<dbReference type="PANTHER" id="PTHR11465">
    <property type="entry name" value="CATALASE"/>
    <property type="match status" value="1"/>
</dbReference>
<dbReference type="Gene3D" id="1.20.1280.120">
    <property type="match status" value="1"/>
</dbReference>
<feature type="signal peptide" evidence="10">
    <location>
        <begin position="1"/>
        <end position="22"/>
    </location>
</feature>
<dbReference type="Pfam" id="PF00199">
    <property type="entry name" value="Catalase"/>
    <property type="match status" value="1"/>
</dbReference>
<dbReference type="SUPFAM" id="SSF56634">
    <property type="entry name" value="Heme-dependent catalase-like"/>
    <property type="match status" value="1"/>
</dbReference>
<dbReference type="CDD" id="cd08153">
    <property type="entry name" value="srpA_like"/>
    <property type="match status" value="1"/>
</dbReference>
<dbReference type="GO" id="GO:0020037">
    <property type="term" value="F:heme binding"/>
    <property type="evidence" value="ECO:0007669"/>
    <property type="project" value="InterPro"/>
</dbReference>
<evidence type="ECO:0000259" key="11">
    <source>
        <dbReference type="Pfam" id="PF00199"/>
    </source>
</evidence>
<evidence type="ECO:0000256" key="10">
    <source>
        <dbReference type="SAM" id="SignalP"/>
    </source>
</evidence>
<keyword evidence="3 7" id="KW-0349">Heme</keyword>
<evidence type="ECO:0000256" key="3">
    <source>
        <dbReference type="ARBA" id="ARBA00022617"/>
    </source>
</evidence>
<dbReference type="EMBL" id="JRPC02000018">
    <property type="protein sequence ID" value="TLE15021.1"/>
    <property type="molecule type" value="Genomic_DNA"/>
</dbReference>
<accession>A0A4U8UDV2</accession>
<evidence type="ECO:0000313" key="13">
    <source>
        <dbReference type="Proteomes" id="UP000029920"/>
    </source>
</evidence>
<evidence type="ECO:0000256" key="1">
    <source>
        <dbReference type="ARBA" id="ARBA00005329"/>
    </source>
</evidence>
<evidence type="ECO:0000256" key="9">
    <source>
        <dbReference type="PIRSR" id="PIRSR000296-2"/>
    </source>
</evidence>
<sequence>MKNKKYLSLALACCLLGSIALAQEKKEMYDANYIADIFYKLNSDPQDPKRKINHTKGFCASGTFEPTANITNAVDIPLLKQRSIPVEVRYSLGGASMDDKSKTRGMAIRLQGDKEQWTLVMTNSEILFAKNPEEFVQFLEMRIPVNGKVDTEKIKKVTQEVDSFRNYANFMNTIGISSLENTPFYSNHTFWFKTPKQKDLIPAKWKFIPKDGIKYLDEKELKNANKDFLTENFQTYTQAKPIEYDMYLVYPNKGDATDTPTALWKGKHKEALVGTLKVQQYQGMQCNKDVYFPADLPTGVEAPKDPLFDLRNATYGITFGRRQ</sequence>
<evidence type="ECO:0000256" key="2">
    <source>
        <dbReference type="ARBA" id="ARBA00022559"/>
    </source>
</evidence>
<feature type="binding site" description="axial binding residue" evidence="9">
    <location>
        <position position="315"/>
    </location>
    <ligand>
        <name>heme</name>
        <dbReference type="ChEBI" id="CHEBI:30413"/>
    </ligand>
    <ligandPart>
        <name>Fe</name>
        <dbReference type="ChEBI" id="CHEBI:18248"/>
    </ligandPart>
</feature>
<comment type="caution">
    <text evidence="12">The sequence shown here is derived from an EMBL/GenBank/DDBJ whole genome shotgun (WGS) entry which is preliminary data.</text>
</comment>
<comment type="cofactor">
    <cofactor evidence="7">
        <name>heme</name>
        <dbReference type="ChEBI" id="CHEBI:30413"/>
    </cofactor>
</comment>
<feature type="active site" evidence="8">
    <location>
        <position position="54"/>
    </location>
</feature>
<keyword evidence="13" id="KW-1185">Reference proteome</keyword>
<dbReference type="InterPro" id="IPR024168">
    <property type="entry name" value="Catalase_SrpA-type_pred"/>
</dbReference>
<keyword evidence="2 7" id="KW-0575">Peroxidase</keyword>
<dbReference type="InterPro" id="IPR020835">
    <property type="entry name" value="Catalase_sf"/>
</dbReference>
<name>A0A4U8UDV2_9HELI</name>
<evidence type="ECO:0000256" key="5">
    <source>
        <dbReference type="ARBA" id="ARBA00023002"/>
    </source>
</evidence>
<evidence type="ECO:0000256" key="6">
    <source>
        <dbReference type="ARBA" id="ARBA00023004"/>
    </source>
</evidence>
<evidence type="ECO:0000256" key="4">
    <source>
        <dbReference type="ARBA" id="ARBA00022723"/>
    </source>
</evidence>
<evidence type="ECO:0000313" key="12">
    <source>
        <dbReference type="EMBL" id="TLE15021.1"/>
    </source>
</evidence>
<dbReference type="GO" id="GO:0005737">
    <property type="term" value="C:cytoplasm"/>
    <property type="evidence" value="ECO:0007669"/>
    <property type="project" value="TreeGrafter"/>
</dbReference>
<dbReference type="GO" id="GO:0004096">
    <property type="term" value="F:catalase activity"/>
    <property type="evidence" value="ECO:0007669"/>
    <property type="project" value="InterPro"/>
</dbReference>
<dbReference type="InterPro" id="IPR018028">
    <property type="entry name" value="Catalase"/>
</dbReference>
<keyword evidence="5 7" id="KW-0560">Oxidoreductase</keyword>
<evidence type="ECO:0000256" key="8">
    <source>
        <dbReference type="PIRSR" id="PIRSR000296-1"/>
    </source>
</evidence>
<keyword evidence="4 7" id="KW-0479">Metal-binding</keyword>
<dbReference type="Gene3D" id="2.40.180.10">
    <property type="entry name" value="Catalase core domain"/>
    <property type="match status" value="1"/>
</dbReference>
<dbReference type="RefSeq" id="WP_034554113.1">
    <property type="nucleotide sequence ID" value="NZ_JRPC02000018.1"/>
</dbReference>
<comment type="similarity">
    <text evidence="1 7">Belongs to the catalase family.</text>
</comment>